<evidence type="ECO:0000313" key="2">
    <source>
        <dbReference type="EMBL" id="AWI55328.1"/>
    </source>
</evidence>
<dbReference type="Pfam" id="PF07883">
    <property type="entry name" value="Cupin_2"/>
    <property type="match status" value="1"/>
</dbReference>
<dbReference type="KEGG" id="aon:DEH84_15745"/>
<sequence length="94" mass="10358">MMNHTYDSYKADMLARGFDEVISRDWPAGAELDTHVHDFGLEAVVSAGEMWLTVGDTTRHLQPGDTFALNAGVPHAERYGAAGATYWVARRHPA</sequence>
<name>A0A2U8FX03_9BURK</name>
<organism evidence="2 3">
    <name type="scientific">Aquabacterium olei</name>
    <dbReference type="NCBI Taxonomy" id="1296669"/>
    <lineage>
        <taxon>Bacteria</taxon>
        <taxon>Pseudomonadati</taxon>
        <taxon>Pseudomonadota</taxon>
        <taxon>Betaproteobacteria</taxon>
        <taxon>Burkholderiales</taxon>
        <taxon>Aquabacterium</taxon>
    </lineage>
</organism>
<dbReference type="SUPFAM" id="SSF51182">
    <property type="entry name" value="RmlC-like cupins"/>
    <property type="match status" value="1"/>
</dbReference>
<gene>
    <name evidence="2" type="ORF">DEH84_15745</name>
</gene>
<evidence type="ECO:0000313" key="3">
    <source>
        <dbReference type="Proteomes" id="UP000244892"/>
    </source>
</evidence>
<keyword evidence="3" id="KW-1185">Reference proteome</keyword>
<dbReference type="OrthoDB" id="8756764at2"/>
<reference evidence="2 3" key="1">
    <citation type="submission" date="2018-05" db="EMBL/GenBank/DDBJ databases">
        <title>complete genome sequence of Aquabacterium olei NBRC 110486.</title>
        <authorList>
            <person name="Tang B."/>
            <person name="Chang J."/>
            <person name="Zhang L."/>
            <person name="Yang H."/>
        </authorList>
    </citation>
    <scope>NUCLEOTIDE SEQUENCE [LARGE SCALE GENOMIC DNA]</scope>
    <source>
        <strain evidence="2 3">NBRC 110486</strain>
    </source>
</reference>
<dbReference type="EMBL" id="CP029210">
    <property type="protein sequence ID" value="AWI55328.1"/>
    <property type="molecule type" value="Genomic_DNA"/>
</dbReference>
<dbReference type="AlphaFoldDB" id="A0A2U8FX03"/>
<dbReference type="InterPro" id="IPR013096">
    <property type="entry name" value="Cupin_2"/>
</dbReference>
<proteinExistence type="predicted"/>
<dbReference type="Proteomes" id="UP000244892">
    <property type="component" value="Chromosome"/>
</dbReference>
<protein>
    <submittedName>
        <fullName evidence="2">AraC family transcriptional regulator</fullName>
    </submittedName>
</protein>
<feature type="domain" description="Cupin type-2" evidence="1">
    <location>
        <begin position="27"/>
        <end position="76"/>
    </location>
</feature>
<dbReference type="InterPro" id="IPR011051">
    <property type="entry name" value="RmlC_Cupin_sf"/>
</dbReference>
<evidence type="ECO:0000259" key="1">
    <source>
        <dbReference type="Pfam" id="PF07883"/>
    </source>
</evidence>
<dbReference type="Gene3D" id="2.60.120.10">
    <property type="entry name" value="Jelly Rolls"/>
    <property type="match status" value="1"/>
</dbReference>
<accession>A0A2U8FX03</accession>
<dbReference type="InterPro" id="IPR014710">
    <property type="entry name" value="RmlC-like_jellyroll"/>
</dbReference>